<dbReference type="EMBL" id="RJUF01000001">
    <property type="protein sequence ID" value="MCP9761317.1"/>
    <property type="molecule type" value="Genomic_DNA"/>
</dbReference>
<dbReference type="AlphaFoldDB" id="A0AAE3KQP6"/>
<feature type="domain" description="Ig-like" evidence="1">
    <location>
        <begin position="627"/>
        <end position="704"/>
    </location>
</feature>
<comment type="caution">
    <text evidence="2">The sequence shown here is derived from an EMBL/GenBank/DDBJ whole genome shotgun (WGS) entry which is preliminary data.</text>
</comment>
<dbReference type="RefSeq" id="WP_255035052.1">
    <property type="nucleotide sequence ID" value="NZ_RJUF01000001.1"/>
</dbReference>
<name>A0AAE3KQP6_9BACT</name>
<evidence type="ECO:0000313" key="3">
    <source>
        <dbReference type="Proteomes" id="UP001204144"/>
    </source>
</evidence>
<gene>
    <name evidence="2" type="ORF">EGI31_00005</name>
</gene>
<dbReference type="Gene3D" id="2.60.40.10">
    <property type="entry name" value="Immunoglobulins"/>
    <property type="match status" value="2"/>
</dbReference>
<protein>
    <recommendedName>
        <fullName evidence="1">Ig-like domain-containing protein</fullName>
    </recommendedName>
</protein>
<proteinExistence type="predicted"/>
<organism evidence="2 3">
    <name type="scientific">Lacihabitans soyangensis</name>
    <dbReference type="NCBI Taxonomy" id="869394"/>
    <lineage>
        <taxon>Bacteria</taxon>
        <taxon>Pseudomonadati</taxon>
        <taxon>Bacteroidota</taxon>
        <taxon>Cytophagia</taxon>
        <taxon>Cytophagales</taxon>
        <taxon>Leadbetterellaceae</taxon>
        <taxon>Lacihabitans</taxon>
    </lineage>
</organism>
<sequence length="821" mass="84980">MNAVPNDTVCHTETVAAKIFTGTLSTGYSWTNSNTSIGLAASGSGNLPAFTAINAGTTPVTATITVTPLINSCPGNTETFTIVVNPIITMNPVSSDTVCNNGTVPAKIFTGTLSTGYTWTNSNTSIGLAASGSGNIPTFTAINNGTTPITATITVTPLINDCPGNTQTFTITVLPQLGADIDLADITICQTGTITLNAQVSNQNGPVRYQWQSSSNGTTWSSMSGETNPILSLNGSIVDTTYYKVSVQAVGIGCNFRDSDSSRVIVLPNLSVTVNIPNTTVCENANLILRANTSNGTGTITYQWRSSTNGISWNLISGATADTLIVPTSAAYLGANFYQIIATAGGIGCGASDPDVAVVTVVPNISVTIDIPNVTVCEGASVTLTATRSNATGTFSYQWQSSSDSLSWTNISATGLTFNPSSSSPGTVYYRIIASASGLGCGSDTSSVSKVIVVPGLSVSVNLTNTILCQDTDLIFRANPTNGTGTLSFQWRKFNGVSYNNISGAVADTLVVPTNIPGIDLYQVVATASGIGCGTATSASATVTINPNPVISLDGGQFCTNTSINLTSSGGQTYAWTGPNGYNSNVQNPTIANADSTAHQGMYYLTVTNTFSCTANDSVFVDILPLPNAPTVAGDSSCGPSSLLLTASNCNGTINWYDQQFSGNSLLNGTTFATTILNESQNFFASCISTNNCSSPYRSVVLAKIKEFPTTNILSIDPTCAGTSVLNNGSLILSGFKNGETYSFNIGSTYNATLANTPAVIPANGRITNSLNGPAKGSPQIYTVRIISADGCPIEKTATIENVCQDCEVLYCPPATVERTN</sequence>
<dbReference type="InterPro" id="IPR013783">
    <property type="entry name" value="Ig-like_fold"/>
</dbReference>
<evidence type="ECO:0000313" key="2">
    <source>
        <dbReference type="EMBL" id="MCP9761317.1"/>
    </source>
</evidence>
<reference evidence="2 3" key="1">
    <citation type="submission" date="2018-11" db="EMBL/GenBank/DDBJ databases">
        <title>Novel bacteria species description.</title>
        <authorList>
            <person name="Han J.-H."/>
        </authorList>
    </citation>
    <scope>NUCLEOTIDE SEQUENCE [LARGE SCALE GENOMIC DNA]</scope>
    <source>
        <strain evidence="2 3">KCTC23259</strain>
    </source>
</reference>
<dbReference type="Pfam" id="PF19081">
    <property type="entry name" value="Ig_7"/>
    <property type="match status" value="1"/>
</dbReference>
<dbReference type="Proteomes" id="UP001204144">
    <property type="component" value="Unassembled WGS sequence"/>
</dbReference>
<keyword evidence="3" id="KW-1185">Reference proteome</keyword>
<accession>A0AAE3KQP6</accession>
<evidence type="ECO:0000259" key="1">
    <source>
        <dbReference type="Pfam" id="PF19081"/>
    </source>
</evidence>
<dbReference type="InterPro" id="IPR044023">
    <property type="entry name" value="Ig_7"/>
</dbReference>